<organism evidence="20 21">
    <name type="scientific">candidate division KSB3 bacterium</name>
    <dbReference type="NCBI Taxonomy" id="2044937"/>
    <lineage>
        <taxon>Bacteria</taxon>
        <taxon>candidate division KSB3</taxon>
    </lineage>
</organism>
<dbReference type="Gene3D" id="3.40.1280.10">
    <property type="match status" value="1"/>
</dbReference>
<feature type="binding site" evidence="15 16">
    <location>
        <begin position="135"/>
        <end position="140"/>
    </location>
    <ligand>
        <name>S-adenosyl-L-methionine</name>
        <dbReference type="ChEBI" id="CHEBI:59789"/>
    </ligand>
</feature>
<evidence type="ECO:0000256" key="12">
    <source>
        <dbReference type="ARBA" id="ARBA00029736"/>
    </source>
</evidence>
<evidence type="ECO:0000259" key="19">
    <source>
        <dbReference type="Pfam" id="PF01746"/>
    </source>
</evidence>
<evidence type="ECO:0000256" key="4">
    <source>
        <dbReference type="ARBA" id="ARBA00011738"/>
    </source>
</evidence>
<dbReference type="SUPFAM" id="SSF75217">
    <property type="entry name" value="alpha/beta knot"/>
    <property type="match status" value="1"/>
</dbReference>
<evidence type="ECO:0000256" key="17">
    <source>
        <dbReference type="RuleBase" id="RU003464"/>
    </source>
</evidence>
<keyword evidence="11 15" id="KW-0819">tRNA processing</keyword>
<dbReference type="InterPro" id="IPR002649">
    <property type="entry name" value="tRNA_m1G_MeTrfase_TrmD"/>
</dbReference>
<comment type="caution">
    <text evidence="20">The sequence shown here is derived from an EMBL/GenBank/DDBJ whole genome shotgun (WGS) entry which is preliminary data.</text>
</comment>
<accession>A0A2G6KFA2</accession>
<dbReference type="PANTHER" id="PTHR46417">
    <property type="entry name" value="TRNA (GUANINE-N(1)-)-METHYLTRANSFERASE"/>
    <property type="match status" value="1"/>
</dbReference>
<comment type="function">
    <text evidence="1 15 17">Specifically methylates guanosine-37 in various tRNAs.</text>
</comment>
<dbReference type="NCBIfam" id="NF000648">
    <property type="entry name" value="PRK00026.1"/>
    <property type="match status" value="1"/>
</dbReference>
<dbReference type="AlphaFoldDB" id="A0A2G6KFA2"/>
<name>A0A2G6KFA2_9BACT</name>
<dbReference type="Gene3D" id="1.10.1270.20">
    <property type="entry name" value="tRNA(m1g37)methyltransferase, domain 2"/>
    <property type="match status" value="1"/>
</dbReference>
<dbReference type="EC" id="2.1.1.228" evidence="5 15"/>
<dbReference type="InterPro" id="IPR023148">
    <property type="entry name" value="tRNA_m1G_MeTrfase_C_sf"/>
</dbReference>
<dbReference type="Pfam" id="PF01746">
    <property type="entry name" value="tRNA_m1G_MT"/>
    <property type="match status" value="1"/>
</dbReference>
<evidence type="ECO:0000313" key="20">
    <source>
        <dbReference type="EMBL" id="PIE34341.1"/>
    </source>
</evidence>
<dbReference type="GO" id="GO:0052906">
    <property type="term" value="F:tRNA (guanine(37)-N1)-methyltransferase activity"/>
    <property type="evidence" value="ECO:0007669"/>
    <property type="project" value="UniProtKB-UniRule"/>
</dbReference>
<evidence type="ECO:0000256" key="5">
    <source>
        <dbReference type="ARBA" id="ARBA00012807"/>
    </source>
</evidence>
<evidence type="ECO:0000256" key="9">
    <source>
        <dbReference type="ARBA" id="ARBA00022679"/>
    </source>
</evidence>
<evidence type="ECO:0000313" key="21">
    <source>
        <dbReference type="Proteomes" id="UP000230821"/>
    </source>
</evidence>
<evidence type="ECO:0000256" key="14">
    <source>
        <dbReference type="ARBA" id="ARBA00047783"/>
    </source>
</evidence>
<evidence type="ECO:0000256" key="15">
    <source>
        <dbReference type="HAMAP-Rule" id="MF_00605"/>
    </source>
</evidence>
<evidence type="ECO:0000256" key="6">
    <source>
        <dbReference type="ARBA" id="ARBA00014679"/>
    </source>
</evidence>
<dbReference type="PANTHER" id="PTHR46417:SF1">
    <property type="entry name" value="TRNA (GUANINE-N(1)-)-METHYLTRANSFERASE"/>
    <property type="match status" value="1"/>
</dbReference>
<comment type="catalytic activity">
    <reaction evidence="14 15 17">
        <text>guanosine(37) in tRNA + S-adenosyl-L-methionine = N(1)-methylguanosine(37) in tRNA + S-adenosyl-L-homocysteine + H(+)</text>
        <dbReference type="Rhea" id="RHEA:36899"/>
        <dbReference type="Rhea" id="RHEA-COMP:10145"/>
        <dbReference type="Rhea" id="RHEA-COMP:10147"/>
        <dbReference type="ChEBI" id="CHEBI:15378"/>
        <dbReference type="ChEBI" id="CHEBI:57856"/>
        <dbReference type="ChEBI" id="CHEBI:59789"/>
        <dbReference type="ChEBI" id="CHEBI:73542"/>
        <dbReference type="ChEBI" id="CHEBI:74269"/>
        <dbReference type="EC" id="2.1.1.228"/>
    </reaction>
</comment>
<feature type="binding site" evidence="15 16">
    <location>
        <position position="115"/>
    </location>
    <ligand>
        <name>S-adenosyl-L-methionine</name>
        <dbReference type="ChEBI" id="CHEBI:59789"/>
    </ligand>
</feature>
<evidence type="ECO:0000256" key="13">
    <source>
        <dbReference type="ARBA" id="ARBA00033392"/>
    </source>
</evidence>
<gene>
    <name evidence="15" type="primary">trmD</name>
    <name evidence="20" type="ORF">CSA56_08125</name>
</gene>
<feature type="domain" description="tRNA methyltransferase TRMD/TRM10-type" evidence="19">
    <location>
        <begin position="2"/>
        <end position="227"/>
    </location>
</feature>
<protein>
    <recommendedName>
        <fullName evidence="6 15">tRNA (guanine-N(1)-)-methyltransferase</fullName>
        <ecNumber evidence="5 15">2.1.1.228</ecNumber>
    </recommendedName>
    <alternativeName>
        <fullName evidence="12 15">M1G-methyltransferase</fullName>
    </alternativeName>
    <alternativeName>
        <fullName evidence="13 15">tRNA [GM37] methyltransferase</fullName>
    </alternativeName>
</protein>
<evidence type="ECO:0000256" key="7">
    <source>
        <dbReference type="ARBA" id="ARBA00022490"/>
    </source>
</evidence>
<evidence type="ECO:0000256" key="11">
    <source>
        <dbReference type="ARBA" id="ARBA00022694"/>
    </source>
</evidence>
<keyword evidence="9 15" id="KW-0808">Transferase</keyword>
<sequence>MMKIFVLTIFPGMFDGVLQHSILKRAIAKRCVDVHLYDIRDFARDKHKMTDDMPYGGGGGMVMKPEPIFAAVEHIVETHQLTNHQIVYLSPQGETLTQDVAKTLALEDELILLCGHYEEIDERVRIALVDREISIGDYVLTGGELAAMVLIDVVARMLPGVVGKAQSVVSDSFYGRLLDYPHYTRPQEFRGMAVPEVLLSGHHKHIQEWRQQEALKRTKERRPDLLSDSNDSSLK</sequence>
<dbReference type="Proteomes" id="UP000230821">
    <property type="component" value="Unassembled WGS sequence"/>
</dbReference>
<dbReference type="InterPro" id="IPR029026">
    <property type="entry name" value="tRNA_m1G_MTases_N"/>
</dbReference>
<evidence type="ECO:0000256" key="10">
    <source>
        <dbReference type="ARBA" id="ARBA00022691"/>
    </source>
</evidence>
<evidence type="ECO:0000256" key="8">
    <source>
        <dbReference type="ARBA" id="ARBA00022603"/>
    </source>
</evidence>
<dbReference type="CDD" id="cd18080">
    <property type="entry name" value="TrmD-like"/>
    <property type="match status" value="1"/>
</dbReference>
<feature type="compositionally biased region" description="Low complexity" evidence="18">
    <location>
        <begin position="226"/>
        <end position="235"/>
    </location>
</feature>
<dbReference type="GO" id="GO:0005829">
    <property type="term" value="C:cytosol"/>
    <property type="evidence" value="ECO:0007669"/>
    <property type="project" value="TreeGrafter"/>
</dbReference>
<evidence type="ECO:0000256" key="1">
    <source>
        <dbReference type="ARBA" id="ARBA00002634"/>
    </source>
</evidence>
<comment type="similarity">
    <text evidence="3 15 17">Belongs to the RNA methyltransferase TrmD family.</text>
</comment>
<keyword evidence="10 15" id="KW-0949">S-adenosyl-L-methionine</keyword>
<keyword evidence="7 15" id="KW-0963">Cytoplasm</keyword>
<evidence type="ECO:0000256" key="16">
    <source>
        <dbReference type="PIRSR" id="PIRSR000386-1"/>
    </source>
</evidence>
<feature type="compositionally biased region" description="Basic and acidic residues" evidence="18">
    <location>
        <begin position="214"/>
        <end position="225"/>
    </location>
</feature>
<dbReference type="FunFam" id="1.10.1270.20:FF:000001">
    <property type="entry name" value="tRNA (guanine-N(1)-)-methyltransferase"/>
    <property type="match status" value="1"/>
</dbReference>
<keyword evidence="8 15" id="KW-0489">Methyltransferase</keyword>
<dbReference type="HAMAP" id="MF_00605">
    <property type="entry name" value="TrmD"/>
    <property type="match status" value="1"/>
</dbReference>
<feature type="region of interest" description="Disordered" evidence="18">
    <location>
        <begin position="214"/>
        <end position="235"/>
    </location>
</feature>
<dbReference type="GO" id="GO:0002939">
    <property type="term" value="P:tRNA N1-guanine methylation"/>
    <property type="evidence" value="ECO:0007669"/>
    <property type="project" value="TreeGrafter"/>
</dbReference>
<comment type="subcellular location">
    <subcellularLocation>
        <location evidence="2 15 17">Cytoplasm</location>
    </subcellularLocation>
</comment>
<dbReference type="PIRSF" id="PIRSF000386">
    <property type="entry name" value="tRNA_mtase"/>
    <property type="match status" value="1"/>
</dbReference>
<dbReference type="FunFam" id="3.40.1280.10:FF:000001">
    <property type="entry name" value="tRNA (guanine-N(1)-)-methyltransferase"/>
    <property type="match status" value="1"/>
</dbReference>
<dbReference type="InterPro" id="IPR029028">
    <property type="entry name" value="Alpha/beta_knot_MTases"/>
</dbReference>
<dbReference type="InterPro" id="IPR016009">
    <property type="entry name" value="tRNA_MeTrfase_TRMD/TRM10"/>
</dbReference>
<reference evidence="20 21" key="1">
    <citation type="submission" date="2017-10" db="EMBL/GenBank/DDBJ databases">
        <title>Novel microbial diversity and functional potential in the marine mammal oral microbiome.</title>
        <authorList>
            <person name="Dudek N.K."/>
            <person name="Sun C.L."/>
            <person name="Burstein D."/>
            <person name="Kantor R.S."/>
            <person name="Aliaga Goltsman D.S."/>
            <person name="Bik E.M."/>
            <person name="Thomas B.C."/>
            <person name="Banfield J.F."/>
            <person name="Relman D.A."/>
        </authorList>
    </citation>
    <scope>NUCLEOTIDE SEQUENCE [LARGE SCALE GENOMIC DNA]</scope>
    <source>
        <strain evidence="20">DOLJORAL78_47_16</strain>
    </source>
</reference>
<comment type="subunit">
    <text evidence="4 15 17">Homodimer.</text>
</comment>
<dbReference type="NCBIfam" id="TIGR00088">
    <property type="entry name" value="trmD"/>
    <property type="match status" value="1"/>
</dbReference>
<evidence type="ECO:0000256" key="2">
    <source>
        <dbReference type="ARBA" id="ARBA00004496"/>
    </source>
</evidence>
<proteinExistence type="inferred from homology"/>
<dbReference type="EMBL" id="PDSK01000090">
    <property type="protein sequence ID" value="PIE34341.1"/>
    <property type="molecule type" value="Genomic_DNA"/>
</dbReference>
<evidence type="ECO:0000256" key="3">
    <source>
        <dbReference type="ARBA" id="ARBA00007630"/>
    </source>
</evidence>
<evidence type="ECO:0000256" key="18">
    <source>
        <dbReference type="SAM" id="MobiDB-lite"/>
    </source>
</evidence>